<dbReference type="NCBIfam" id="NF033530">
    <property type="entry name" value="lasso_PqqD_Strm"/>
    <property type="match status" value="1"/>
</dbReference>
<dbReference type="Gene3D" id="1.10.10.1150">
    <property type="entry name" value="Coenzyme PQQ synthesis protein D (PqqD)"/>
    <property type="match status" value="1"/>
</dbReference>
<dbReference type="InterPro" id="IPR041881">
    <property type="entry name" value="PqqD_sf"/>
</dbReference>
<dbReference type="Proteomes" id="UP001206128">
    <property type="component" value="Unassembled WGS sequence"/>
</dbReference>
<dbReference type="Pfam" id="PF05402">
    <property type="entry name" value="PqqD"/>
    <property type="match status" value="1"/>
</dbReference>
<proteinExistence type="predicted"/>
<dbReference type="RefSeq" id="WP_253779853.1">
    <property type="nucleotide sequence ID" value="NZ_JAMTCK010000024.1"/>
</dbReference>
<name>A0AAE3KJW4_9PSEU</name>
<sequence>MISLAEHVKVIDTGDGAVLLDERASRYWQINGTGAAILDRLLAGDDPESAADALRQRFPDAGERIGTDIRNLLDALRAAKLVTP</sequence>
<evidence type="ECO:0000313" key="2">
    <source>
        <dbReference type="Proteomes" id="UP001206128"/>
    </source>
</evidence>
<accession>A0AAE3KJW4</accession>
<evidence type="ECO:0000313" key="1">
    <source>
        <dbReference type="EMBL" id="MCP2170075.1"/>
    </source>
</evidence>
<keyword evidence="2" id="KW-1185">Reference proteome</keyword>
<reference evidence="1" key="1">
    <citation type="submission" date="2022-06" db="EMBL/GenBank/DDBJ databases">
        <title>Genomic Encyclopedia of Archaeal and Bacterial Type Strains, Phase II (KMG-II): from individual species to whole genera.</title>
        <authorList>
            <person name="Goeker M."/>
        </authorList>
    </citation>
    <scope>NUCLEOTIDE SEQUENCE</scope>
    <source>
        <strain evidence="1">DSM 43935</strain>
    </source>
</reference>
<dbReference type="AlphaFoldDB" id="A0AAE3KJW4"/>
<gene>
    <name evidence="1" type="ORF">LX83_006963</name>
</gene>
<protein>
    <submittedName>
        <fullName evidence="1">Coenzyme PQQ synthesis protein D (PqqD)</fullName>
    </submittedName>
</protein>
<dbReference type="InterPro" id="IPR008792">
    <property type="entry name" value="PQQD"/>
</dbReference>
<comment type="caution">
    <text evidence="1">The sequence shown here is derived from an EMBL/GenBank/DDBJ whole genome shotgun (WGS) entry which is preliminary data.</text>
</comment>
<dbReference type="EMBL" id="JAMTCK010000024">
    <property type="protein sequence ID" value="MCP2170075.1"/>
    <property type="molecule type" value="Genomic_DNA"/>
</dbReference>
<organism evidence="1 2">
    <name type="scientific">Goodfellowiella coeruleoviolacea</name>
    <dbReference type="NCBI Taxonomy" id="334858"/>
    <lineage>
        <taxon>Bacteria</taxon>
        <taxon>Bacillati</taxon>
        <taxon>Actinomycetota</taxon>
        <taxon>Actinomycetes</taxon>
        <taxon>Pseudonocardiales</taxon>
        <taxon>Pseudonocardiaceae</taxon>
        <taxon>Goodfellowiella</taxon>
    </lineage>
</organism>